<dbReference type="Proteomes" id="UP001303160">
    <property type="component" value="Unassembled WGS sequence"/>
</dbReference>
<dbReference type="GO" id="GO:0008270">
    <property type="term" value="F:zinc ion binding"/>
    <property type="evidence" value="ECO:0007669"/>
    <property type="project" value="InterPro"/>
</dbReference>
<evidence type="ECO:0000256" key="1">
    <source>
        <dbReference type="ARBA" id="ARBA00023242"/>
    </source>
</evidence>
<organism evidence="4 5">
    <name type="scientific">Triangularia verruculosa</name>
    <dbReference type="NCBI Taxonomy" id="2587418"/>
    <lineage>
        <taxon>Eukaryota</taxon>
        <taxon>Fungi</taxon>
        <taxon>Dikarya</taxon>
        <taxon>Ascomycota</taxon>
        <taxon>Pezizomycotina</taxon>
        <taxon>Sordariomycetes</taxon>
        <taxon>Sordariomycetidae</taxon>
        <taxon>Sordariales</taxon>
        <taxon>Podosporaceae</taxon>
        <taxon>Triangularia</taxon>
    </lineage>
</organism>
<keyword evidence="5" id="KW-1185">Reference proteome</keyword>
<feature type="region of interest" description="Disordered" evidence="2">
    <location>
        <begin position="1"/>
        <end position="30"/>
    </location>
</feature>
<dbReference type="PANTHER" id="PTHR37012:SF2">
    <property type="entry name" value="BZIP DOMAIN-CONTAINING PROTEIN-RELATED"/>
    <property type="match status" value="1"/>
</dbReference>
<evidence type="ECO:0000313" key="5">
    <source>
        <dbReference type="Proteomes" id="UP001303160"/>
    </source>
</evidence>
<evidence type="ECO:0000259" key="3">
    <source>
        <dbReference type="PROSITE" id="PS50048"/>
    </source>
</evidence>
<evidence type="ECO:0000256" key="2">
    <source>
        <dbReference type="SAM" id="MobiDB-lite"/>
    </source>
</evidence>
<name>A0AAN6XFG2_9PEZI</name>
<proteinExistence type="predicted"/>
<dbReference type="Pfam" id="PF11905">
    <property type="entry name" value="DUF3425"/>
    <property type="match status" value="1"/>
</dbReference>
<feature type="domain" description="Zn(2)-C6 fungal-type" evidence="3">
    <location>
        <begin position="32"/>
        <end position="62"/>
    </location>
</feature>
<dbReference type="PANTHER" id="PTHR37012">
    <property type="entry name" value="B-ZIP TRANSCRIPTION FACTOR (EUROFUNG)-RELATED"/>
    <property type="match status" value="1"/>
</dbReference>
<feature type="compositionally biased region" description="Pro residues" evidence="2">
    <location>
        <begin position="1"/>
        <end position="11"/>
    </location>
</feature>
<evidence type="ECO:0000313" key="4">
    <source>
        <dbReference type="EMBL" id="KAK4199183.1"/>
    </source>
</evidence>
<dbReference type="EMBL" id="MU863935">
    <property type="protein sequence ID" value="KAK4199183.1"/>
    <property type="molecule type" value="Genomic_DNA"/>
</dbReference>
<dbReference type="CDD" id="cd00067">
    <property type="entry name" value="GAL4"/>
    <property type="match status" value="1"/>
</dbReference>
<dbReference type="InterPro" id="IPR021833">
    <property type="entry name" value="DUF3425"/>
</dbReference>
<reference evidence="4" key="1">
    <citation type="journal article" date="2023" name="Mol. Phylogenet. Evol.">
        <title>Genome-scale phylogeny and comparative genomics of the fungal order Sordariales.</title>
        <authorList>
            <person name="Hensen N."/>
            <person name="Bonometti L."/>
            <person name="Westerberg I."/>
            <person name="Brannstrom I.O."/>
            <person name="Guillou S."/>
            <person name="Cros-Aarteil S."/>
            <person name="Calhoun S."/>
            <person name="Haridas S."/>
            <person name="Kuo A."/>
            <person name="Mondo S."/>
            <person name="Pangilinan J."/>
            <person name="Riley R."/>
            <person name="LaButti K."/>
            <person name="Andreopoulos B."/>
            <person name="Lipzen A."/>
            <person name="Chen C."/>
            <person name="Yan M."/>
            <person name="Daum C."/>
            <person name="Ng V."/>
            <person name="Clum A."/>
            <person name="Steindorff A."/>
            <person name="Ohm R.A."/>
            <person name="Martin F."/>
            <person name="Silar P."/>
            <person name="Natvig D.O."/>
            <person name="Lalanne C."/>
            <person name="Gautier V."/>
            <person name="Ament-Velasquez S.L."/>
            <person name="Kruys A."/>
            <person name="Hutchinson M.I."/>
            <person name="Powell A.J."/>
            <person name="Barry K."/>
            <person name="Miller A.N."/>
            <person name="Grigoriev I.V."/>
            <person name="Debuchy R."/>
            <person name="Gladieux P."/>
            <person name="Hiltunen Thoren M."/>
            <person name="Johannesson H."/>
        </authorList>
    </citation>
    <scope>NUCLEOTIDE SEQUENCE</scope>
    <source>
        <strain evidence="4">CBS 315.58</strain>
    </source>
</reference>
<gene>
    <name evidence="4" type="ORF">QBC40DRAFT_282353</name>
</gene>
<sequence>MRPLAPAPTRPSPGSSQPSINLRPVPAKTRSPCVSCKEKRRKCDGKRSSCTECQRRAITCVYDRPEGLTRADQLKAENSALASQVSRLQHVVDRLRSSTDQDAALLLARLRLGDSVDQLANTVAATGAPSPSVISDTITHMTTPGSSFYPEEANIQHFEPGVGLPNMHGDFLHPAFDRHEFGHVPAEVLAEEIDPSAGSVVVLEAPGSQDAEADGADGADGTDGTDGTTGSNITGIKFVKIWSFAVGLQRGIALNPPQPSRHNLRIHPNILGDHGKVGSPGTIPRSLFVPRWSMMVAHSDFDGTLHGFLSGFLVEARARLQDASTPEDVFGTHAHIGALFDKDEFEKAPPLSQWATRVVHSIVRDQRCMTSFGSMYVLFWVARWMIMPTEEYFNAIPSWMRPTPNQFFMPHPMILDFLIWPALRDYVVQFPSLHVGMDWLVVLCDTITCAWPGTVGEALCRDEITGITDLTPVAKNVAGRLESWSLGSTFIPYMTNAESLVSIRPV</sequence>
<keyword evidence="1" id="KW-0539">Nucleus</keyword>
<dbReference type="SUPFAM" id="SSF57701">
    <property type="entry name" value="Zn2/Cys6 DNA-binding domain"/>
    <property type="match status" value="1"/>
</dbReference>
<dbReference type="InterPro" id="IPR036864">
    <property type="entry name" value="Zn2-C6_fun-type_DNA-bd_sf"/>
</dbReference>
<accession>A0AAN6XFG2</accession>
<dbReference type="Pfam" id="PF00172">
    <property type="entry name" value="Zn_clus"/>
    <property type="match status" value="1"/>
</dbReference>
<comment type="caution">
    <text evidence="4">The sequence shown here is derived from an EMBL/GenBank/DDBJ whole genome shotgun (WGS) entry which is preliminary data.</text>
</comment>
<dbReference type="PROSITE" id="PS50048">
    <property type="entry name" value="ZN2_CY6_FUNGAL_2"/>
    <property type="match status" value="1"/>
</dbReference>
<dbReference type="InterPro" id="IPR001138">
    <property type="entry name" value="Zn2Cys6_DnaBD"/>
</dbReference>
<dbReference type="GO" id="GO:0000981">
    <property type="term" value="F:DNA-binding transcription factor activity, RNA polymerase II-specific"/>
    <property type="evidence" value="ECO:0007669"/>
    <property type="project" value="InterPro"/>
</dbReference>
<dbReference type="Gene3D" id="4.10.240.10">
    <property type="entry name" value="Zn(2)-C6 fungal-type DNA-binding domain"/>
    <property type="match status" value="1"/>
</dbReference>
<dbReference type="SMART" id="SM00066">
    <property type="entry name" value="GAL4"/>
    <property type="match status" value="1"/>
</dbReference>
<dbReference type="PROSITE" id="PS00463">
    <property type="entry name" value="ZN2_CY6_FUNGAL_1"/>
    <property type="match status" value="1"/>
</dbReference>
<feature type="region of interest" description="Disordered" evidence="2">
    <location>
        <begin position="208"/>
        <end position="230"/>
    </location>
</feature>
<reference evidence="4" key="2">
    <citation type="submission" date="2023-05" db="EMBL/GenBank/DDBJ databases">
        <authorList>
            <consortium name="Lawrence Berkeley National Laboratory"/>
            <person name="Steindorff A."/>
            <person name="Hensen N."/>
            <person name="Bonometti L."/>
            <person name="Westerberg I."/>
            <person name="Brannstrom I.O."/>
            <person name="Guillou S."/>
            <person name="Cros-Aarteil S."/>
            <person name="Calhoun S."/>
            <person name="Haridas S."/>
            <person name="Kuo A."/>
            <person name="Mondo S."/>
            <person name="Pangilinan J."/>
            <person name="Riley R."/>
            <person name="Labutti K."/>
            <person name="Andreopoulos B."/>
            <person name="Lipzen A."/>
            <person name="Chen C."/>
            <person name="Yanf M."/>
            <person name="Daum C."/>
            <person name="Ng V."/>
            <person name="Clum A."/>
            <person name="Ohm R."/>
            <person name="Martin F."/>
            <person name="Silar P."/>
            <person name="Natvig D."/>
            <person name="Lalanne C."/>
            <person name="Gautier V."/>
            <person name="Ament-Velasquez S.L."/>
            <person name="Kruys A."/>
            <person name="Hutchinson M.I."/>
            <person name="Powell A.J."/>
            <person name="Barry K."/>
            <person name="Miller A.N."/>
            <person name="Grigoriev I.V."/>
            <person name="Debuchy R."/>
            <person name="Gladieux P."/>
            <person name="Thoren M.H."/>
            <person name="Johannesson H."/>
        </authorList>
    </citation>
    <scope>NUCLEOTIDE SEQUENCE</scope>
    <source>
        <strain evidence="4">CBS 315.58</strain>
    </source>
</reference>
<dbReference type="AlphaFoldDB" id="A0AAN6XFG2"/>
<protein>
    <recommendedName>
        <fullName evidence="3">Zn(2)-C6 fungal-type domain-containing protein</fullName>
    </recommendedName>
</protein>